<name>A0A512NT21_9HYPH</name>
<feature type="transmembrane region" description="Helical" evidence="1">
    <location>
        <begin position="87"/>
        <end position="108"/>
    </location>
</feature>
<feature type="transmembrane region" description="Helical" evidence="1">
    <location>
        <begin position="185"/>
        <end position="210"/>
    </location>
</feature>
<feature type="transmembrane region" description="Helical" evidence="1">
    <location>
        <begin position="17"/>
        <end position="35"/>
    </location>
</feature>
<protein>
    <submittedName>
        <fullName evidence="2">Uncharacterized protein</fullName>
    </submittedName>
</protein>
<feature type="transmembrane region" description="Helical" evidence="1">
    <location>
        <begin position="114"/>
        <end position="134"/>
    </location>
</feature>
<dbReference type="AlphaFoldDB" id="A0A512NT21"/>
<comment type="caution">
    <text evidence="2">The sequence shown here is derived from an EMBL/GenBank/DDBJ whole genome shotgun (WGS) entry which is preliminary data.</text>
</comment>
<sequence length="239" mass="26619">MAALSAFIFWCRHQGTFWLMTLPIAGLAAAVAYVLDTRREFVDWQNYWGWDFLFAMIYAMFLDRWIKEALLEDALPCDEVHELRRSTIAVRFLTLAAALCLFAIMMVPCPYIELNAVACAAAASVFVMLLPSLAAHRPLSLHEAFMLGRPVQAHLFLLIGGAILVSLMTGLGLSLVAMLLPAKPWVVAMIAGLQRVVDCLLLAAVGYGLARIFRSLTDWQQPEPADHPFPGMRLRTRKA</sequence>
<feature type="transmembrane region" description="Helical" evidence="1">
    <location>
        <begin position="155"/>
        <end position="179"/>
    </location>
</feature>
<proteinExistence type="predicted"/>
<reference evidence="2 3" key="1">
    <citation type="submission" date="2019-07" db="EMBL/GenBank/DDBJ databases">
        <title>Whole genome shotgun sequence of Reyranella soli NBRC 108950.</title>
        <authorList>
            <person name="Hosoyama A."/>
            <person name="Uohara A."/>
            <person name="Ohji S."/>
            <person name="Ichikawa N."/>
        </authorList>
    </citation>
    <scope>NUCLEOTIDE SEQUENCE [LARGE SCALE GENOMIC DNA]</scope>
    <source>
        <strain evidence="2 3">NBRC 108950</strain>
    </source>
</reference>
<gene>
    <name evidence="2" type="ORF">RSO01_91980</name>
</gene>
<dbReference type="EMBL" id="BKAJ01000293">
    <property type="protein sequence ID" value="GEP62032.1"/>
    <property type="molecule type" value="Genomic_DNA"/>
</dbReference>
<evidence type="ECO:0000256" key="1">
    <source>
        <dbReference type="SAM" id="Phobius"/>
    </source>
</evidence>
<dbReference type="Proteomes" id="UP000321058">
    <property type="component" value="Unassembled WGS sequence"/>
</dbReference>
<keyword evidence="1" id="KW-0472">Membrane</keyword>
<dbReference type="RefSeq" id="WP_147157302.1">
    <property type="nucleotide sequence ID" value="NZ_BKAJ01000293.1"/>
</dbReference>
<evidence type="ECO:0000313" key="3">
    <source>
        <dbReference type="Proteomes" id="UP000321058"/>
    </source>
</evidence>
<dbReference type="OrthoDB" id="9822421at2"/>
<evidence type="ECO:0000313" key="2">
    <source>
        <dbReference type="EMBL" id="GEP62032.1"/>
    </source>
</evidence>
<accession>A0A512NT21</accession>
<organism evidence="2 3">
    <name type="scientific">Reyranella soli</name>
    <dbReference type="NCBI Taxonomy" id="1230389"/>
    <lineage>
        <taxon>Bacteria</taxon>
        <taxon>Pseudomonadati</taxon>
        <taxon>Pseudomonadota</taxon>
        <taxon>Alphaproteobacteria</taxon>
        <taxon>Hyphomicrobiales</taxon>
        <taxon>Reyranellaceae</taxon>
        <taxon>Reyranella</taxon>
    </lineage>
</organism>
<keyword evidence="1" id="KW-0812">Transmembrane</keyword>
<keyword evidence="3" id="KW-1185">Reference proteome</keyword>
<keyword evidence="1" id="KW-1133">Transmembrane helix</keyword>